<organism evidence="2">
    <name type="scientific">Polynucleobacter sp. UK-FUSCHL-C3</name>
    <dbReference type="NCBI Taxonomy" id="2955208"/>
    <lineage>
        <taxon>Bacteria</taxon>
        <taxon>Pseudomonadati</taxon>
        <taxon>Pseudomonadota</taxon>
        <taxon>Betaproteobacteria</taxon>
        <taxon>Burkholderiales</taxon>
        <taxon>Burkholderiaceae</taxon>
        <taxon>Polynucleobacter</taxon>
    </lineage>
</organism>
<dbReference type="EMBL" id="CP099959">
    <property type="protein sequence ID" value="XCC56894.1"/>
    <property type="molecule type" value="Genomic_DNA"/>
</dbReference>
<keyword evidence="1" id="KW-0732">Signal</keyword>
<feature type="signal peptide" evidence="1">
    <location>
        <begin position="1"/>
        <end position="21"/>
    </location>
</feature>
<proteinExistence type="predicted"/>
<protein>
    <submittedName>
        <fullName evidence="2">Uncharacterized protein</fullName>
    </submittedName>
</protein>
<gene>
    <name evidence="2" type="ORF">NKE59_05155</name>
</gene>
<name>A0AAU8A0E5_9BURK</name>
<evidence type="ECO:0000256" key="1">
    <source>
        <dbReference type="SAM" id="SignalP"/>
    </source>
</evidence>
<accession>A0AAU8A0E5</accession>
<reference evidence="2" key="1">
    <citation type="submission" date="2022-06" db="EMBL/GenBank/DDBJ databases">
        <title>New Polynucleobacter species.</title>
        <authorList>
            <person name="Hahn M.W."/>
        </authorList>
    </citation>
    <scope>NUCLEOTIDE SEQUENCE</scope>
    <source>
        <strain evidence="2">UK-FUSCHL-C3</strain>
    </source>
</reference>
<dbReference type="AlphaFoldDB" id="A0AAU8A0E5"/>
<feature type="chain" id="PRO_5043773022" evidence="1">
    <location>
        <begin position="22"/>
        <end position="127"/>
    </location>
</feature>
<sequence length="127" mass="14128">MRLVIVFTALLTCLLISPAHAGLFDRPKDPAAMMLNQKDCTYMKTYRGKTVNGEFIRPDRWVGSKFSIGEPTIIANFKRLDEKTAHFTNVNNIGDGQGVRVYVGKTTDALEARLSDGSLILVCHLNK</sequence>
<evidence type="ECO:0000313" key="2">
    <source>
        <dbReference type="EMBL" id="XCC56894.1"/>
    </source>
</evidence>
<dbReference type="RefSeq" id="WP_353437895.1">
    <property type="nucleotide sequence ID" value="NZ_CP099959.1"/>
</dbReference>